<reference evidence="1 2" key="1">
    <citation type="submission" date="2020-08" db="EMBL/GenBank/DDBJ databases">
        <title>Sequencing the genomes of 1000 actinobacteria strains.</title>
        <authorList>
            <person name="Klenk H.-P."/>
        </authorList>
    </citation>
    <scope>NUCLEOTIDE SEQUENCE [LARGE SCALE GENOMIC DNA]</scope>
    <source>
        <strain evidence="1 2">DSM 45486</strain>
    </source>
</reference>
<evidence type="ECO:0000313" key="2">
    <source>
        <dbReference type="Proteomes" id="UP000552097"/>
    </source>
</evidence>
<dbReference type="RefSeq" id="WP_376775293.1">
    <property type="nucleotide sequence ID" value="NZ_JACHMO010000001.1"/>
</dbReference>
<gene>
    <name evidence="1" type="ORF">F4560_003053</name>
</gene>
<dbReference type="EMBL" id="JACHMO010000001">
    <property type="protein sequence ID" value="MBB5803285.1"/>
    <property type="molecule type" value="Genomic_DNA"/>
</dbReference>
<organism evidence="1 2">
    <name type="scientific">Saccharothrix ecbatanensis</name>
    <dbReference type="NCBI Taxonomy" id="1105145"/>
    <lineage>
        <taxon>Bacteria</taxon>
        <taxon>Bacillati</taxon>
        <taxon>Actinomycetota</taxon>
        <taxon>Actinomycetes</taxon>
        <taxon>Pseudonocardiales</taxon>
        <taxon>Pseudonocardiaceae</taxon>
        <taxon>Saccharothrix</taxon>
    </lineage>
</organism>
<sequence>MHSVEPVLNIDDLHVETIGVIPAVNPEDLTQGYGLTELEASCNTCQCWASCVAMD</sequence>
<dbReference type="NCBIfam" id="NF033399">
    <property type="entry name" value="thiazolyl_GetA"/>
    <property type="match status" value="1"/>
</dbReference>
<proteinExistence type="predicted"/>
<evidence type="ECO:0000313" key="1">
    <source>
        <dbReference type="EMBL" id="MBB5803285.1"/>
    </source>
</evidence>
<protein>
    <submittedName>
        <fullName evidence="1">Uncharacterized protein</fullName>
    </submittedName>
</protein>
<comment type="caution">
    <text evidence="1">The sequence shown here is derived from an EMBL/GenBank/DDBJ whole genome shotgun (WGS) entry which is preliminary data.</text>
</comment>
<keyword evidence="2" id="KW-1185">Reference proteome</keyword>
<accession>A0A7W9HJI4</accession>
<dbReference type="Proteomes" id="UP000552097">
    <property type="component" value="Unassembled WGS sequence"/>
</dbReference>
<name>A0A7W9HJI4_9PSEU</name>
<dbReference type="AlphaFoldDB" id="A0A7W9HJI4"/>